<keyword evidence="3 8" id="KW-0808">Transferase</keyword>
<dbReference type="InterPro" id="IPR010383">
    <property type="entry name" value="Glyco_hydrolase_94_b-supersand"/>
</dbReference>
<comment type="caution">
    <text evidence="8">The sequence shown here is derived from an EMBL/GenBank/DDBJ whole genome shotgun (WGS) entry which is preliminary data.</text>
</comment>
<protein>
    <submittedName>
        <fullName evidence="8">Cyclic beta-(1,2)-glucan synthase NdvB</fullName>
        <ecNumber evidence="8">2.4.1.-</ecNumber>
    </submittedName>
</protein>
<feature type="transmembrane region" description="Helical" evidence="5">
    <location>
        <begin position="962"/>
        <end position="981"/>
    </location>
</feature>
<dbReference type="InterPro" id="IPR011013">
    <property type="entry name" value="Gal_mutarotase_sf_dom"/>
</dbReference>
<dbReference type="CDD" id="cd11753">
    <property type="entry name" value="GH94N_ChvB_NdvB_2_like"/>
    <property type="match status" value="1"/>
</dbReference>
<keyword evidence="5" id="KW-0812">Transmembrane</keyword>
<dbReference type="InterPro" id="IPR037820">
    <property type="entry name" value="GH94N_NdvB"/>
</dbReference>
<dbReference type="EMBL" id="VSSQ01000355">
    <property type="protein sequence ID" value="MPL92323.1"/>
    <property type="molecule type" value="Genomic_DNA"/>
</dbReference>
<keyword evidence="4 5" id="KW-1133">Transmembrane helix</keyword>
<dbReference type="GO" id="GO:0030246">
    <property type="term" value="F:carbohydrate binding"/>
    <property type="evidence" value="ECO:0007669"/>
    <property type="project" value="InterPro"/>
</dbReference>
<feature type="transmembrane region" description="Helical" evidence="5">
    <location>
        <begin position="913"/>
        <end position="932"/>
    </location>
</feature>
<dbReference type="GO" id="GO:0016758">
    <property type="term" value="F:hexosyltransferase activity"/>
    <property type="evidence" value="ECO:0007669"/>
    <property type="project" value="TreeGrafter"/>
</dbReference>
<keyword evidence="5" id="KW-0472">Membrane</keyword>
<evidence type="ECO:0000256" key="4">
    <source>
        <dbReference type="ARBA" id="ARBA00022989"/>
    </source>
</evidence>
<evidence type="ECO:0000256" key="2">
    <source>
        <dbReference type="ARBA" id="ARBA00022676"/>
    </source>
</evidence>
<feature type="domain" description="Glycosyl hydrolase 94 supersandwich" evidence="6">
    <location>
        <begin position="1563"/>
        <end position="1829"/>
    </location>
</feature>
<evidence type="ECO:0000256" key="5">
    <source>
        <dbReference type="SAM" id="Phobius"/>
    </source>
</evidence>
<dbReference type="SUPFAM" id="SSF74650">
    <property type="entry name" value="Galactose mutarotase-like"/>
    <property type="match status" value="1"/>
</dbReference>
<name>A0A644VPD7_9ZZZZ</name>
<dbReference type="Gene3D" id="1.50.10.140">
    <property type="match status" value="1"/>
</dbReference>
<dbReference type="Pfam" id="PF10091">
    <property type="entry name" value="Glycoamylase"/>
    <property type="match status" value="1"/>
</dbReference>
<dbReference type="InterPro" id="IPR037018">
    <property type="entry name" value="GH65_N"/>
</dbReference>
<organism evidence="8">
    <name type="scientific">bioreactor metagenome</name>
    <dbReference type="NCBI Taxonomy" id="1076179"/>
    <lineage>
        <taxon>unclassified sequences</taxon>
        <taxon>metagenomes</taxon>
        <taxon>ecological metagenomes</taxon>
    </lineage>
</organism>
<feature type="domain" description="Glycoamylase-like" evidence="7">
    <location>
        <begin position="1306"/>
        <end position="1516"/>
    </location>
</feature>
<dbReference type="EC" id="2.4.1.-" evidence="8"/>
<keyword evidence="2 8" id="KW-0328">Glycosyltransferase</keyword>
<feature type="transmembrane region" description="Helical" evidence="5">
    <location>
        <begin position="855"/>
        <end position="876"/>
    </location>
</feature>
<comment type="subcellular location">
    <subcellularLocation>
        <location evidence="1">Membrane</location>
        <topology evidence="1">Multi-pass membrane protein</topology>
    </subcellularLocation>
</comment>
<evidence type="ECO:0000256" key="1">
    <source>
        <dbReference type="ARBA" id="ARBA00004141"/>
    </source>
</evidence>
<proteinExistence type="predicted"/>
<evidence type="ECO:0000259" key="6">
    <source>
        <dbReference type="Pfam" id="PF06165"/>
    </source>
</evidence>
<reference evidence="8" key="1">
    <citation type="submission" date="2019-08" db="EMBL/GenBank/DDBJ databases">
        <authorList>
            <person name="Kucharzyk K."/>
            <person name="Murdoch R.W."/>
            <person name="Higgins S."/>
            <person name="Loffler F."/>
        </authorList>
    </citation>
    <scope>NUCLEOTIDE SEQUENCE</scope>
</reference>
<evidence type="ECO:0000256" key="3">
    <source>
        <dbReference type="ARBA" id="ARBA00022679"/>
    </source>
</evidence>
<dbReference type="InterPro" id="IPR050321">
    <property type="entry name" value="Glycosyltr_2/OpgH_subfam"/>
</dbReference>
<feature type="transmembrane region" description="Helical" evidence="5">
    <location>
        <begin position="12"/>
        <end position="34"/>
    </location>
</feature>
<dbReference type="Pfam" id="PF06165">
    <property type="entry name" value="GH94_b-supersand"/>
    <property type="match status" value="1"/>
</dbReference>
<sequence>MFENWLGELQKFMTSAYFGIGALIAIFIIGFIFFHYRIIRIKKISLSERTVKNKEVLGIDEMQQSMLHLSGMQKNVKWGNYNFLVMYRNRVLYHSFNRIRAKLSEVRKEFIGLIPASRWLVDNFQMIYRELEKVSDTGIGHRPLPILQDGEFRGYPRIYVVAREMVELSAGRLDEKNILTLLKAYQKGTMLTAAELWALPEMLSHSLLEHIIVVAKDIIWVTNIKAKADDFVKKGFSQNPNKTSIEHLLKEIAIEDDENVSFHSQVIFLLKNMSFDEASIQKYLEYHCQHNCKFLKPSDLFQQEGKFESSLEARIRELLISLRKTYEMDGEELFEQLSILEGILRKDPAGVYAKMDAESRGTYRAVIEKLTVKRNLDEALVAGVCLELANANIPNLRCANHVGTYLIGPGYNIFRAKVLNKNIPKPMQRKYNIRGTAYFLSVAIIFILLICILTYFTQSVHILGGIYGSIPFFFSAAFLFCGLAIELSNRIFAKTITVGTLPAMNFQDTIPNSARTFVVMPIIVFTKEQAVESVSKLLKQYLGNRQDNLCFALLVDFADANTINLQSDKIIEEELTNGINKLNYLYPYAYRRFSLFIRGRVWNAAENCYMGWERKRGKLEEFNSLLSGDKHTSYVKKICDEGILNTFKYIITLDADSDLLKNTGAKLVGIIHHPLNRPEMDFAGSSVAAGYGIIQPSVSNHIARANNSLFSQIFSGKQGLDPYARAIFDIYQDVFGAGIFVGKGIYAISAFHGILHNKFPVNSVLSHDLLESCFVKTAFSSQTKIMEDYPKNLLSYAKREHRWIRGDWQLLPWLFKSTSLSKLSKWKILGNMLSSLTPLFKLLVIIFSLTLLPNFYYFGLIIVFLPDALNLLFLIFETALYKLLSPKATLVYKDFFGEIILLCQRSFFELAFLPYMVFVIADAIVRTIYRLYISKRHLLNWNTAAITEKTTRRTKEAYYRSMRISLIPSIFILMVLFFGQTSSIEKLLVIALAISWSSSYLLAYYIGEIRGGNRPAIPESNKQELHIIARKTWQFFKDFSSGENNWLCPDNYQKEPKEKITEKTSPTNIGLQMLAVISARDLGFETLTATVFNVERILKSIAKLPKWKGHLFNWYNIKTLEVLGPQYISTVDSGNFLGHLLTVKNGLLTCAENPLFSEVQIEGLRELGKLCKEEQQLQESYKTVGDFVTAIKNEQKLLEKKQVKANKEKVFAGELLKSINALLEEEKKLGLKDYSVIACPSLKEQALAGNIYAQDLEKKIAEITEAIDKIVANADFRFLYNRKRGLFHIGYHVSSKSLDEGCYDLIASECLLTSVLNIAQNTVPLKHWSKLGRPLTLIKGTPCFVSWSGTMFEYLMPSLVLPEYEGSVFVETARAVVAENIAFAQKRAIPCWGISESQYYQFDQDGNYQYRAFGVHSLRLQTSLGNGNLVVAPYATMLALSYADEECMVNLKKLAELGCVGSYGYYEAIDFNGPNPVTLTPFSIVKSFMAHHQGMILVAINNYLNNGIMQKRFHKEPIIQSVATLLEEKRGSYFVNIPKKGYNVHFKEIDKPYEIPESRYVNKVAPEMPVAHFLSNDNYSILLTSDGDGFSKYKDTMIYRWRPDIYANTGNYIFLKDVETSEIWSNTYNPTKKEPDEYQVIFSLHQAEFKRRDGDISTHTVVSLSPDYDLEIRKVTLTNHSAKPKVIELTSYLDIVANDFRAELAHPAFNKLFIESDFLEENNMFLAKRRGSVSEPKPYVLHMINANTDFLQKVEYENDRLRFLGRNNTVQSPVAVLDSMPFSNNTIFSDNPIISLRARVVLPAFGKVSVYFITGVCTNVVEAKSLGKELDEVAWIEEMNEKFRLQSILELKYLDMTSSQLNACQDLVAPIFYSSRYYRGPLENIRRNWKTQKDLWRFGISGDNPILLFRVTSSEALEIMKDVFKVYEYLRINEVKVDLVVLSEGKHGYMTELNNLLQDMTTSLKIFDETSDKHNIFILDAYQLIPAEVDLLLTVARVVFSEETGIYFRKIKEER</sequence>
<dbReference type="SMART" id="SM01068">
    <property type="entry name" value="CBM_X"/>
    <property type="match status" value="1"/>
</dbReference>
<dbReference type="GO" id="GO:0005886">
    <property type="term" value="C:plasma membrane"/>
    <property type="evidence" value="ECO:0007669"/>
    <property type="project" value="TreeGrafter"/>
</dbReference>
<accession>A0A644VPD7</accession>
<dbReference type="PANTHER" id="PTHR43867">
    <property type="entry name" value="CELLULOSE SYNTHASE CATALYTIC SUBUNIT A [UDP-FORMING]"/>
    <property type="match status" value="1"/>
</dbReference>
<feature type="transmembrane region" description="Helical" evidence="5">
    <location>
        <begin position="828"/>
        <end position="849"/>
    </location>
</feature>
<evidence type="ECO:0000313" key="8">
    <source>
        <dbReference type="EMBL" id="MPL92323.1"/>
    </source>
</evidence>
<dbReference type="InterPro" id="IPR019282">
    <property type="entry name" value="Glycoamylase-like_cons_dom"/>
</dbReference>
<gene>
    <name evidence="8" type="primary">ndvB_1</name>
    <name evidence="8" type="ORF">SDC9_38421</name>
</gene>
<dbReference type="PANTHER" id="PTHR43867:SF2">
    <property type="entry name" value="CELLULOSE SYNTHASE CATALYTIC SUBUNIT A [UDP-FORMING]"/>
    <property type="match status" value="1"/>
</dbReference>
<feature type="transmembrane region" description="Helical" evidence="5">
    <location>
        <begin position="437"/>
        <end position="456"/>
    </location>
</feature>
<evidence type="ECO:0000259" key="7">
    <source>
        <dbReference type="Pfam" id="PF10091"/>
    </source>
</evidence>
<dbReference type="Gene3D" id="2.70.98.40">
    <property type="entry name" value="Glycoside hydrolase, family 65, N-terminal domain"/>
    <property type="match status" value="1"/>
</dbReference>
<dbReference type="GO" id="GO:0005975">
    <property type="term" value="P:carbohydrate metabolic process"/>
    <property type="evidence" value="ECO:0007669"/>
    <property type="project" value="InterPro"/>
</dbReference>
<feature type="transmembrane region" description="Helical" evidence="5">
    <location>
        <begin position="462"/>
        <end position="485"/>
    </location>
</feature>